<protein>
    <submittedName>
        <fullName evidence="2">Cytoplasmic protein</fullName>
    </submittedName>
</protein>
<name>A0A1Q9ADK7_9HYPH</name>
<dbReference type="InterPro" id="IPR029062">
    <property type="entry name" value="Class_I_gatase-like"/>
</dbReference>
<dbReference type="InterPro" id="IPR017027">
    <property type="entry name" value="STM3548-like"/>
</dbReference>
<reference evidence="2 3" key="1">
    <citation type="submission" date="2016-09" db="EMBL/GenBank/DDBJ databases">
        <title>Rhizobium sp. nov., a novel species isolated from the rice rhizosphere.</title>
        <authorList>
            <person name="Zhao J."/>
            <person name="Zhang X."/>
        </authorList>
    </citation>
    <scope>NUCLEOTIDE SEQUENCE [LARGE SCALE GENOMIC DNA]</scope>
    <source>
        <strain evidence="2 3">MH17</strain>
    </source>
</reference>
<dbReference type="RefSeq" id="WP_075636865.1">
    <property type="nucleotide sequence ID" value="NZ_MKIO01000041.1"/>
</dbReference>
<proteinExistence type="predicted"/>
<dbReference type="Gene3D" id="3.40.50.880">
    <property type="match status" value="1"/>
</dbReference>
<dbReference type="AlphaFoldDB" id="A0A1Q9ADK7"/>
<evidence type="ECO:0000313" key="2">
    <source>
        <dbReference type="EMBL" id="OLP53000.1"/>
    </source>
</evidence>
<dbReference type="Pfam" id="PF07090">
    <property type="entry name" value="GATase1_like"/>
    <property type="match status" value="1"/>
</dbReference>
<dbReference type="InterPro" id="IPR010768">
    <property type="entry name" value="GATase1-like"/>
</dbReference>
<dbReference type="PANTHER" id="PTHR37947">
    <property type="entry name" value="BLL2462 PROTEIN"/>
    <property type="match status" value="1"/>
</dbReference>
<dbReference type="STRING" id="1672749.BJF92_18360"/>
<organism evidence="2 3">
    <name type="scientific">Xaviernesmea rhizosphaerae</name>
    <dbReference type="NCBI Taxonomy" id="1672749"/>
    <lineage>
        <taxon>Bacteria</taxon>
        <taxon>Pseudomonadati</taxon>
        <taxon>Pseudomonadota</taxon>
        <taxon>Alphaproteobacteria</taxon>
        <taxon>Hyphomicrobiales</taxon>
        <taxon>Rhizobiaceae</taxon>
        <taxon>Rhizobium/Agrobacterium group</taxon>
        <taxon>Xaviernesmea</taxon>
    </lineage>
</organism>
<feature type="domain" description="Putative glutamine amidotransferase" evidence="1">
    <location>
        <begin position="5"/>
        <end position="253"/>
    </location>
</feature>
<gene>
    <name evidence="2" type="ORF">BJF92_18360</name>
</gene>
<evidence type="ECO:0000313" key="3">
    <source>
        <dbReference type="Proteomes" id="UP000186143"/>
    </source>
</evidence>
<dbReference type="EMBL" id="MKIO01000041">
    <property type="protein sequence ID" value="OLP53000.1"/>
    <property type="molecule type" value="Genomic_DNA"/>
</dbReference>
<dbReference type="OrthoDB" id="9781333at2"/>
<accession>A0A1Q9ADK7</accession>
<comment type="caution">
    <text evidence="2">The sequence shown here is derived from an EMBL/GenBank/DDBJ whole genome shotgun (WGS) entry which is preliminary data.</text>
</comment>
<dbReference type="Proteomes" id="UP000186143">
    <property type="component" value="Unassembled WGS sequence"/>
</dbReference>
<dbReference type="PIRSF" id="PIRSF034405">
    <property type="entry name" value="UCP034405"/>
    <property type="match status" value="1"/>
</dbReference>
<dbReference type="CDD" id="cd03143">
    <property type="entry name" value="A4_beta-galactosidase_middle_domain"/>
    <property type="match status" value="1"/>
</dbReference>
<evidence type="ECO:0000259" key="1">
    <source>
        <dbReference type="Pfam" id="PF07090"/>
    </source>
</evidence>
<sequence>MTKKKILLAGESWVSTATHIKGFDQFPTVTYHTGADELLKALKDSPFDVTFMPAHEAQRDFPTTLGGLEAYDAIVLSDIGANTLLLHPDTWIHSRRTPNRLKLIRDYVAKGGALLMFGGYYSFQGINGGARFRNTAVEEVLPVSCLAFDDRVEVPEGFTPVVSGDASHPILKGITGELPYLLGFNEVTLKDGAEQLMTVSSEYGSLPLLVTGTYGEGRSLVWTSDVGPHWLPPEFIAWPDYKTLFEQMLAWATGLATD</sequence>
<dbReference type="PANTHER" id="PTHR37947:SF1">
    <property type="entry name" value="BLL2462 PROTEIN"/>
    <property type="match status" value="1"/>
</dbReference>
<dbReference type="SUPFAM" id="SSF52317">
    <property type="entry name" value="Class I glutamine amidotransferase-like"/>
    <property type="match status" value="1"/>
</dbReference>